<comment type="caution">
    <text evidence="2">The sequence shown here is derived from an EMBL/GenBank/DDBJ whole genome shotgun (WGS) entry which is preliminary data.</text>
</comment>
<evidence type="ECO:0000259" key="1">
    <source>
        <dbReference type="Pfam" id="PF20441"/>
    </source>
</evidence>
<dbReference type="GO" id="GO:0004519">
    <property type="term" value="F:endonuclease activity"/>
    <property type="evidence" value="ECO:0007669"/>
    <property type="project" value="InterPro"/>
</dbReference>
<feature type="domain" description="Terminase large subunit-like endonuclease" evidence="1">
    <location>
        <begin position="381"/>
        <end position="501"/>
    </location>
</feature>
<dbReference type="Pfam" id="PF20441">
    <property type="entry name" value="TerL_nuclease"/>
    <property type="match status" value="1"/>
</dbReference>
<proteinExistence type="predicted"/>
<name>A0A0F9DVF0_9ZZZZ</name>
<reference evidence="2" key="1">
    <citation type="journal article" date="2015" name="Nature">
        <title>Complex archaea that bridge the gap between prokaryotes and eukaryotes.</title>
        <authorList>
            <person name="Spang A."/>
            <person name="Saw J.H."/>
            <person name="Jorgensen S.L."/>
            <person name="Zaremba-Niedzwiedzka K."/>
            <person name="Martijn J."/>
            <person name="Lind A.E."/>
            <person name="van Eijk R."/>
            <person name="Schleper C."/>
            <person name="Guy L."/>
            <person name="Ettema T.J."/>
        </authorList>
    </citation>
    <scope>NUCLEOTIDE SEQUENCE</scope>
</reference>
<evidence type="ECO:0000313" key="2">
    <source>
        <dbReference type="EMBL" id="KKL65808.1"/>
    </source>
</evidence>
<accession>A0A0F9DVF0</accession>
<dbReference type="Gene3D" id="3.40.50.300">
    <property type="entry name" value="P-loop containing nucleotide triphosphate hydrolases"/>
    <property type="match status" value="1"/>
</dbReference>
<organism evidence="2">
    <name type="scientific">marine sediment metagenome</name>
    <dbReference type="NCBI Taxonomy" id="412755"/>
    <lineage>
        <taxon>unclassified sequences</taxon>
        <taxon>metagenomes</taxon>
        <taxon>ecological metagenomes</taxon>
    </lineage>
</organism>
<gene>
    <name evidence="2" type="ORF">LCGC14_2151290</name>
</gene>
<dbReference type="InterPro" id="IPR046462">
    <property type="entry name" value="TerL_nuclease"/>
</dbReference>
<dbReference type="AlphaFoldDB" id="A0A0F9DVF0"/>
<dbReference type="EMBL" id="LAZR01027414">
    <property type="protein sequence ID" value="KKL65808.1"/>
    <property type="molecule type" value="Genomic_DNA"/>
</dbReference>
<protein>
    <recommendedName>
        <fullName evidence="1">Terminase large subunit-like endonuclease domain-containing protein</fullName>
    </recommendedName>
</protein>
<dbReference type="InterPro" id="IPR027417">
    <property type="entry name" value="P-loop_NTPase"/>
</dbReference>
<sequence>MRDFVRDRLEELRQAQTAVAHERAKRAASKSFREFLHYWHFKNRETGEVRTFLPCLHADPDHKEHGDEIWPGQDAFVEVMKQHPRLYALKAGKLGFTELECAFDAWVALFRQANARVHVFSKGDLASQDVLAYIRFGLTHLPAFLRPTLLARPTQATQDIKTRGDTMHQLSFEGPTGADDVRAIVSYPAGANVSVDQTCQHAHVDELARMPFPQKTWQAVHSTIAPGGSCHIVTRGAGEDNFGAELWTQIEEGDGELYPFFQPYTARPGRDAAWREKEAKPMTTQGIAHFAPETVADALAGDEQSSFIPEQLWDACMEELPSFAPEKVGMAGTKEPVVLAVDAGVSNDCFGIVAVTRHPHPSRHADVAIRAVRLWEPPKGEHIDFAAPEKFIREICRLYNVVQLAYDPYQLESMMQNLTRDAVVWCEAFNQGKDRLIADSELRDLIVNRRLVHDGNRSLREHFLNAAAKLQTKEDSQIRIVKKAPHRKVDLAVATSMACNRCLYLLL</sequence>